<evidence type="ECO:0000256" key="4">
    <source>
        <dbReference type="ARBA" id="ARBA00022679"/>
    </source>
</evidence>
<dbReference type="GO" id="GO:0046677">
    <property type="term" value="P:response to antibiotic"/>
    <property type="evidence" value="ECO:0007669"/>
    <property type="project" value="UniProtKB-KW"/>
</dbReference>
<dbReference type="Proteomes" id="UP000195455">
    <property type="component" value="Unassembled WGS sequence"/>
</dbReference>
<evidence type="ECO:0000256" key="3">
    <source>
        <dbReference type="ARBA" id="ARBA00017677"/>
    </source>
</evidence>
<dbReference type="EC" id="2.3.1.82" evidence="2"/>
<proteinExistence type="predicted"/>
<dbReference type="EMBL" id="NFHM01000032">
    <property type="protein sequence ID" value="OUN40298.1"/>
    <property type="molecule type" value="Genomic_DNA"/>
</dbReference>
<reference evidence="11" key="1">
    <citation type="submission" date="2017-04" db="EMBL/GenBank/DDBJ databases">
        <title>Function of individual gut microbiota members based on whole genome sequencing of pure cultures obtained from chicken caecum.</title>
        <authorList>
            <person name="Medvecky M."/>
            <person name="Cejkova D."/>
            <person name="Polansky O."/>
            <person name="Karasova D."/>
            <person name="Kubasova T."/>
            <person name="Cizek A."/>
            <person name="Rychlik I."/>
        </authorList>
    </citation>
    <scope>NUCLEOTIDE SEQUENCE [LARGE SCALE GENOMIC DNA]</scope>
    <source>
        <strain evidence="11">An75</strain>
    </source>
</reference>
<dbReference type="PANTHER" id="PTHR43259:SF1">
    <property type="entry name" value="N-ACETYLTRANSFERASE DOMAIN-CONTAINING PROTEIN"/>
    <property type="match status" value="1"/>
</dbReference>
<gene>
    <name evidence="10" type="ORF">B5G26_14265</name>
</gene>
<dbReference type="RefSeq" id="WP_087990138.1">
    <property type="nucleotide sequence ID" value="NZ_CATXRV010000062.1"/>
</dbReference>
<accession>A0A1Y3TZB8</accession>
<evidence type="ECO:0000259" key="9">
    <source>
        <dbReference type="PROSITE" id="PS51186"/>
    </source>
</evidence>
<comment type="catalytic activity">
    <reaction evidence="8">
        <text>kanamycin B + acetyl-CoA = N(6')-acetylkanamycin B + CoA + H(+)</text>
        <dbReference type="Rhea" id="RHEA:16449"/>
        <dbReference type="ChEBI" id="CHEBI:15378"/>
        <dbReference type="ChEBI" id="CHEBI:57287"/>
        <dbReference type="ChEBI" id="CHEBI:57288"/>
        <dbReference type="ChEBI" id="CHEBI:58390"/>
        <dbReference type="ChEBI" id="CHEBI:58549"/>
        <dbReference type="EC" id="2.3.1.82"/>
    </reaction>
</comment>
<evidence type="ECO:0000313" key="10">
    <source>
        <dbReference type="EMBL" id="OUN40298.1"/>
    </source>
</evidence>
<dbReference type="Gene3D" id="3.40.630.30">
    <property type="match status" value="1"/>
</dbReference>
<protein>
    <recommendedName>
        <fullName evidence="3">Aminoglycoside N(6')-acetyltransferase type 1</fullName>
        <ecNumber evidence="2">2.3.1.82</ecNumber>
    </recommendedName>
    <alternativeName>
        <fullName evidence="7">Aminoglycoside resistance protein</fullName>
    </alternativeName>
</protein>
<dbReference type="GO" id="GO:0047663">
    <property type="term" value="F:aminoglycoside 6'-N-acetyltransferase activity"/>
    <property type="evidence" value="ECO:0007669"/>
    <property type="project" value="UniProtKB-EC"/>
</dbReference>
<dbReference type="CDD" id="cd04301">
    <property type="entry name" value="NAT_SF"/>
    <property type="match status" value="1"/>
</dbReference>
<name>A0A1Y3TZB8_9FIRM</name>
<sequence length="144" mass="16752">MIKKARNEDLEILAKLAMLMWREHSINELINEFSEIMTNGKSQFFLQYENNVPIGFAQCQLRYDYVEGTSTSPVGYLEGIFVKEGYRNKGYAKKLLAECEAWARESGCHEFASDCEIDNIDSFHFHKAMNFTEVNRIICFTKKL</sequence>
<keyword evidence="4 10" id="KW-0808">Transferase</keyword>
<comment type="subunit">
    <text evidence="1">Homodimer.</text>
</comment>
<comment type="caution">
    <text evidence="10">The sequence shown here is derived from an EMBL/GenBank/DDBJ whole genome shotgun (WGS) entry which is preliminary data.</text>
</comment>
<keyword evidence="6" id="KW-0012">Acyltransferase</keyword>
<dbReference type="PIRSF" id="PIRSF000452">
    <property type="entry name" value="6-N-acetyltransf"/>
    <property type="match status" value="1"/>
</dbReference>
<evidence type="ECO:0000256" key="8">
    <source>
        <dbReference type="ARBA" id="ARBA00048923"/>
    </source>
</evidence>
<evidence type="ECO:0000313" key="11">
    <source>
        <dbReference type="Proteomes" id="UP000195455"/>
    </source>
</evidence>
<evidence type="ECO:0000256" key="6">
    <source>
        <dbReference type="ARBA" id="ARBA00023315"/>
    </source>
</evidence>
<evidence type="ECO:0000256" key="5">
    <source>
        <dbReference type="ARBA" id="ARBA00023251"/>
    </source>
</evidence>
<dbReference type="PANTHER" id="PTHR43259">
    <property type="entry name" value="SPT10P"/>
    <property type="match status" value="1"/>
</dbReference>
<dbReference type="InterPro" id="IPR000182">
    <property type="entry name" value="GNAT_dom"/>
</dbReference>
<dbReference type="InterPro" id="IPR016181">
    <property type="entry name" value="Acyl_CoA_acyltransferase"/>
</dbReference>
<dbReference type="InterPro" id="IPR024170">
    <property type="entry name" value="Aminoglycoside_N6-AcTrfrase"/>
</dbReference>
<evidence type="ECO:0000256" key="7">
    <source>
        <dbReference type="ARBA" id="ARBA00029660"/>
    </source>
</evidence>
<feature type="domain" description="N-acetyltransferase" evidence="9">
    <location>
        <begin position="1"/>
        <end position="144"/>
    </location>
</feature>
<dbReference type="SUPFAM" id="SSF55729">
    <property type="entry name" value="Acyl-CoA N-acyltransferases (Nat)"/>
    <property type="match status" value="1"/>
</dbReference>
<dbReference type="PROSITE" id="PS51186">
    <property type="entry name" value="GNAT"/>
    <property type="match status" value="1"/>
</dbReference>
<dbReference type="AlphaFoldDB" id="A0A1Y3TZB8"/>
<dbReference type="Pfam" id="PF00583">
    <property type="entry name" value="Acetyltransf_1"/>
    <property type="match status" value="1"/>
</dbReference>
<evidence type="ECO:0000256" key="2">
    <source>
        <dbReference type="ARBA" id="ARBA00012888"/>
    </source>
</evidence>
<organism evidence="10 11">
    <name type="scientific">Anaerotignum lactatifermentans</name>
    <dbReference type="NCBI Taxonomy" id="160404"/>
    <lineage>
        <taxon>Bacteria</taxon>
        <taxon>Bacillati</taxon>
        <taxon>Bacillota</taxon>
        <taxon>Clostridia</taxon>
        <taxon>Lachnospirales</taxon>
        <taxon>Anaerotignaceae</taxon>
        <taxon>Anaerotignum</taxon>
    </lineage>
</organism>
<dbReference type="NCBIfam" id="NF043067">
    <property type="entry name" value="AAC_6p_group_E"/>
    <property type="match status" value="1"/>
</dbReference>
<evidence type="ECO:0000256" key="1">
    <source>
        <dbReference type="ARBA" id="ARBA00011738"/>
    </source>
</evidence>
<keyword evidence="5" id="KW-0046">Antibiotic resistance</keyword>
<dbReference type="InterPro" id="IPR052829">
    <property type="entry name" value="N-acetyltransferase_domain"/>
</dbReference>